<dbReference type="STRING" id="225849.swp_5127"/>
<name>B8CVR6_SHEPW</name>
<evidence type="ECO:0000313" key="3">
    <source>
        <dbReference type="Proteomes" id="UP000000753"/>
    </source>
</evidence>
<organism evidence="2 3">
    <name type="scientific">Shewanella piezotolerans (strain WP3 / JCM 13877)</name>
    <dbReference type="NCBI Taxonomy" id="225849"/>
    <lineage>
        <taxon>Bacteria</taxon>
        <taxon>Pseudomonadati</taxon>
        <taxon>Pseudomonadota</taxon>
        <taxon>Gammaproteobacteria</taxon>
        <taxon>Alteromonadales</taxon>
        <taxon>Shewanellaceae</taxon>
        <taxon>Shewanella</taxon>
    </lineage>
</organism>
<gene>
    <name evidence="2" type="ordered locus">swp_5127</name>
</gene>
<dbReference type="Proteomes" id="UP000000753">
    <property type="component" value="Chromosome"/>
</dbReference>
<protein>
    <recommendedName>
        <fullName evidence="4">PilZ domain-containing protein</fullName>
    </recommendedName>
</protein>
<feature type="region of interest" description="Disordered" evidence="1">
    <location>
        <begin position="13"/>
        <end position="36"/>
    </location>
</feature>
<evidence type="ECO:0008006" key="4">
    <source>
        <dbReference type="Google" id="ProtNLM"/>
    </source>
</evidence>
<dbReference type="HOGENOM" id="CLU_153915_0_0_6"/>
<dbReference type="KEGG" id="swp:swp_5127"/>
<dbReference type="EMBL" id="CP000472">
    <property type="protein sequence ID" value="ACJ31742.1"/>
    <property type="molecule type" value="Genomic_DNA"/>
</dbReference>
<evidence type="ECO:0000256" key="1">
    <source>
        <dbReference type="SAM" id="MobiDB-lite"/>
    </source>
</evidence>
<dbReference type="AlphaFoldDB" id="B8CVR6"/>
<dbReference type="OrthoDB" id="6266601at2"/>
<sequence>MNDPLIQHGEFIPATQQEQQSTPSIDSRQHTRHSLREDTDKSIVLACDGVTVSLYQSTWHGNKAIGIANIKDIGLGGVGFISRSKLKHEQQVSIAVDDELIPIIVMRVQVINDKLNFIGARWAIEDQDKSLNIIKRIQALSDKSA</sequence>
<dbReference type="RefSeq" id="WP_020915068.1">
    <property type="nucleotide sequence ID" value="NC_011566.1"/>
</dbReference>
<feature type="compositionally biased region" description="Polar residues" evidence="1">
    <location>
        <begin position="14"/>
        <end position="26"/>
    </location>
</feature>
<keyword evidence="3" id="KW-1185">Reference proteome</keyword>
<dbReference type="eggNOG" id="ENOG502ZT7V">
    <property type="taxonomic scope" value="Bacteria"/>
</dbReference>
<proteinExistence type="predicted"/>
<evidence type="ECO:0000313" key="2">
    <source>
        <dbReference type="EMBL" id="ACJ31742.1"/>
    </source>
</evidence>
<accession>B8CVR6</accession>
<reference evidence="2 3" key="1">
    <citation type="journal article" date="2008" name="PLoS ONE">
        <title>Environmental adaptation: genomic analysis of the piezotolerant and psychrotolerant deep-sea iron reducing bacterium Shewanella piezotolerans WP3.</title>
        <authorList>
            <person name="Wang F."/>
            <person name="Wang J."/>
            <person name="Jian H."/>
            <person name="Zhang B."/>
            <person name="Li S."/>
            <person name="Wang F."/>
            <person name="Zeng X."/>
            <person name="Gao L."/>
            <person name="Bartlett D.H."/>
            <person name="Yu J."/>
            <person name="Hu S."/>
            <person name="Xiao X."/>
        </authorList>
    </citation>
    <scope>NUCLEOTIDE SEQUENCE [LARGE SCALE GENOMIC DNA]</scope>
    <source>
        <strain evidence="3">WP3 / JCM 13877</strain>
    </source>
</reference>